<evidence type="ECO:0000259" key="5">
    <source>
        <dbReference type="PROSITE" id="PS51005"/>
    </source>
</evidence>
<accession>A0AAP0DUT4</accession>
<keyword evidence="7" id="KW-1185">Reference proteome</keyword>
<keyword evidence="3" id="KW-0804">Transcription</keyword>
<evidence type="ECO:0000313" key="7">
    <source>
        <dbReference type="Proteomes" id="UP001408789"/>
    </source>
</evidence>
<keyword evidence="1" id="KW-0805">Transcription regulation</keyword>
<evidence type="ECO:0000256" key="3">
    <source>
        <dbReference type="ARBA" id="ARBA00023163"/>
    </source>
</evidence>
<evidence type="ECO:0000256" key="1">
    <source>
        <dbReference type="ARBA" id="ARBA00023015"/>
    </source>
</evidence>
<organism evidence="6 7">
    <name type="scientific">Deinandra increscens subsp. villosa</name>
    <dbReference type="NCBI Taxonomy" id="3103831"/>
    <lineage>
        <taxon>Eukaryota</taxon>
        <taxon>Viridiplantae</taxon>
        <taxon>Streptophyta</taxon>
        <taxon>Embryophyta</taxon>
        <taxon>Tracheophyta</taxon>
        <taxon>Spermatophyta</taxon>
        <taxon>Magnoliopsida</taxon>
        <taxon>eudicotyledons</taxon>
        <taxon>Gunneridae</taxon>
        <taxon>Pentapetalae</taxon>
        <taxon>asterids</taxon>
        <taxon>campanulids</taxon>
        <taxon>Asterales</taxon>
        <taxon>Asteraceae</taxon>
        <taxon>Asteroideae</taxon>
        <taxon>Heliantheae alliance</taxon>
        <taxon>Madieae</taxon>
        <taxon>Madiinae</taxon>
        <taxon>Deinandra</taxon>
    </lineage>
</organism>
<dbReference type="SUPFAM" id="SSF101941">
    <property type="entry name" value="NAC domain"/>
    <property type="match status" value="1"/>
</dbReference>
<protein>
    <recommendedName>
        <fullName evidence="5">NAC domain-containing protein</fullName>
    </recommendedName>
</protein>
<dbReference type="InterPro" id="IPR036093">
    <property type="entry name" value="NAC_dom_sf"/>
</dbReference>
<dbReference type="Gene3D" id="2.170.150.80">
    <property type="entry name" value="NAC domain"/>
    <property type="match status" value="1"/>
</dbReference>
<feature type="domain" description="NAC" evidence="5">
    <location>
        <begin position="10"/>
        <end position="163"/>
    </location>
</feature>
<dbReference type="Proteomes" id="UP001408789">
    <property type="component" value="Unassembled WGS sequence"/>
</dbReference>
<dbReference type="PANTHER" id="PTHR31719:SF157">
    <property type="entry name" value="NAC TRANSCRIPTION FACTOR-LIKE PROTEIN"/>
    <property type="match status" value="1"/>
</dbReference>
<dbReference type="GO" id="GO:0003677">
    <property type="term" value="F:DNA binding"/>
    <property type="evidence" value="ECO:0007669"/>
    <property type="project" value="UniProtKB-KW"/>
</dbReference>
<gene>
    <name evidence="6" type="ORF">SSX86_000752</name>
</gene>
<reference evidence="6 7" key="1">
    <citation type="submission" date="2024-04" db="EMBL/GenBank/DDBJ databases">
        <title>The reference genome of an endangered Asteraceae, Deinandra increscens subsp. villosa, native to the Central Coast of California.</title>
        <authorList>
            <person name="Guilliams M."/>
            <person name="Hasenstab-Lehman K."/>
            <person name="Meyer R."/>
            <person name="Mcevoy S."/>
        </authorList>
    </citation>
    <scope>NUCLEOTIDE SEQUENCE [LARGE SCALE GENOMIC DNA]</scope>
    <source>
        <tissue evidence="6">Leaf</tissue>
    </source>
</reference>
<evidence type="ECO:0000313" key="6">
    <source>
        <dbReference type="EMBL" id="KAK9079082.1"/>
    </source>
</evidence>
<evidence type="ECO:0000256" key="4">
    <source>
        <dbReference type="ARBA" id="ARBA00023242"/>
    </source>
</evidence>
<comment type="caution">
    <text evidence="6">The sequence shown here is derived from an EMBL/GenBank/DDBJ whole genome shotgun (WGS) entry which is preliminary data.</text>
</comment>
<dbReference type="PANTHER" id="PTHR31719">
    <property type="entry name" value="NAC TRANSCRIPTION FACTOR 56"/>
    <property type="match status" value="1"/>
</dbReference>
<dbReference type="Pfam" id="PF02365">
    <property type="entry name" value="NAM"/>
    <property type="match status" value="1"/>
</dbReference>
<dbReference type="PROSITE" id="PS51005">
    <property type="entry name" value="NAC"/>
    <property type="match status" value="1"/>
</dbReference>
<proteinExistence type="predicted"/>
<name>A0AAP0DUT4_9ASTR</name>
<dbReference type="InterPro" id="IPR003441">
    <property type="entry name" value="NAC-dom"/>
</dbReference>
<keyword evidence="4" id="KW-0539">Nucleus</keyword>
<keyword evidence="2" id="KW-0238">DNA-binding</keyword>
<dbReference type="EMBL" id="JBCNJP010000003">
    <property type="protein sequence ID" value="KAK9079082.1"/>
    <property type="molecule type" value="Genomic_DNA"/>
</dbReference>
<sequence length="248" mass="27964">MDRGEHFPHLPPGFKFHPSDEELIAHFLFNKVKLHSVPASVIGEINLYDFDPWDLPNKALFGRDEWFFFTPRNMKYPKGSRTNRSAGSGFWKAAGKDKPIFASSGSGLVRIGVKKALAFFIGRPANSIKTNWIMCEFRLAEPSSPSSRSMRLDNLLLCRIRQKGNSSKNISQVQEYSKNKLISGHIPTLAQELPSPYTITNQNMDILSNRRFKENQLMASILAGQGIPRLTKTSCPKLLQGDKLQSKI</sequence>
<evidence type="ECO:0000256" key="2">
    <source>
        <dbReference type="ARBA" id="ARBA00023125"/>
    </source>
</evidence>
<dbReference type="GO" id="GO:0006355">
    <property type="term" value="P:regulation of DNA-templated transcription"/>
    <property type="evidence" value="ECO:0007669"/>
    <property type="project" value="InterPro"/>
</dbReference>
<dbReference type="AlphaFoldDB" id="A0AAP0DUT4"/>